<dbReference type="eggNOG" id="ENOG502S2KC">
    <property type="taxonomic scope" value="Eukaryota"/>
</dbReference>
<dbReference type="Proteomes" id="UP000008068">
    <property type="component" value="Unassembled WGS sequence"/>
</dbReference>
<keyword evidence="1" id="KW-1133">Transmembrane helix</keyword>
<evidence type="ECO:0000313" key="3">
    <source>
        <dbReference type="Proteomes" id="UP000008068"/>
    </source>
</evidence>
<keyword evidence="1" id="KW-0472">Membrane</keyword>
<proteinExistence type="predicted"/>
<keyword evidence="3" id="KW-1185">Reference proteome</keyword>
<gene>
    <name evidence="2" type="ORF">CAEBREN_32142</name>
</gene>
<dbReference type="AlphaFoldDB" id="G0NGR5"/>
<sequence>MMMDSEAFYGDNQINTLSITANDLITSTPSPSILSPTPTSHPTSFILANNTIDCSPSDCSTNSFLLNSPKHSPLLYQISNNRCRPPIQTPCVEPRSISIEDHGITCRISNLVADCACTSSMSSIPSRFPIDSNISIVILGDCEHLEIDQKGAEFSQVYIFRTSKLLIRNLPKSLKILKIFHSTVSIVRMDMDTVGTVPQSWEISNSKIDLIGPNGLSNLNILNFYLHFSRLPHVPLTSTRNSKIKNLIIANCFLESTQPLFEVSDTLKMQNSIIFSSPRGLGTISSAQLQNNTLLECCRHPFVDYRNPMGLDTIDMDPRCDLHFYGSRCYSLDVDEGGLSKNHLPITSNCAFFLPVFVYFAVYICVLFGLFE</sequence>
<dbReference type="HOGENOM" id="CLU_017327_0_0_1"/>
<reference evidence="3" key="1">
    <citation type="submission" date="2011-07" db="EMBL/GenBank/DDBJ databases">
        <authorList>
            <consortium name="Caenorhabditis brenneri Sequencing and Analysis Consortium"/>
            <person name="Wilson R.K."/>
        </authorList>
    </citation>
    <scope>NUCLEOTIDE SEQUENCE [LARGE SCALE GENOMIC DNA]</scope>
    <source>
        <strain evidence="3">PB2801</strain>
    </source>
</reference>
<accession>G0NGR5</accession>
<protein>
    <submittedName>
        <fullName evidence="2">Uncharacterized protein</fullName>
    </submittedName>
</protein>
<dbReference type="OrthoDB" id="6360013at2759"/>
<dbReference type="EMBL" id="GL379882">
    <property type="protein sequence ID" value="EGT60169.1"/>
    <property type="molecule type" value="Genomic_DNA"/>
</dbReference>
<name>G0NGR5_CAEBE</name>
<organism evidence="3">
    <name type="scientific">Caenorhabditis brenneri</name>
    <name type="common">Nematode worm</name>
    <dbReference type="NCBI Taxonomy" id="135651"/>
    <lineage>
        <taxon>Eukaryota</taxon>
        <taxon>Metazoa</taxon>
        <taxon>Ecdysozoa</taxon>
        <taxon>Nematoda</taxon>
        <taxon>Chromadorea</taxon>
        <taxon>Rhabditida</taxon>
        <taxon>Rhabditina</taxon>
        <taxon>Rhabditomorpha</taxon>
        <taxon>Rhabditoidea</taxon>
        <taxon>Rhabditidae</taxon>
        <taxon>Peloderinae</taxon>
        <taxon>Caenorhabditis</taxon>
    </lineage>
</organism>
<dbReference type="InParanoid" id="G0NGR5"/>
<dbReference type="STRING" id="135651.G0NGR5"/>
<feature type="transmembrane region" description="Helical" evidence="1">
    <location>
        <begin position="352"/>
        <end position="371"/>
    </location>
</feature>
<evidence type="ECO:0000313" key="2">
    <source>
        <dbReference type="EMBL" id="EGT60169.1"/>
    </source>
</evidence>
<keyword evidence="1" id="KW-0812">Transmembrane</keyword>
<evidence type="ECO:0000256" key="1">
    <source>
        <dbReference type="SAM" id="Phobius"/>
    </source>
</evidence>